<accession>A0ABZ2RNC5</accession>
<evidence type="ECO:0000256" key="6">
    <source>
        <dbReference type="ARBA" id="ARBA00049972"/>
    </source>
</evidence>
<keyword evidence="2 10" id="KW-0031">Aminopeptidase</keyword>
<sequence>MLEIVNSIAKQSWTLEAKFYPKKNPFVDFYIREDVQKKIAYVYLPTQSTIKPEQYLNFAKSLPIIANREYIIDVASFKTSNINLEDLTKIFSYGIQYGLYKTFSLKTEQQNELLNHKLLIKKQELMPVAQKSIEIALAQNKARYYQAMAPNIANSEFLANEIVKNFAEQNIENVTVSVYDKKQIQDLKMNLFLSVNEGSNHEARLVVIDYTYDANDKNRTVLVGKGITFDAGGYQIKTKKGMPGMKYDMTGSVVAAFSVEALAKIKAKQNVSAVLLLTDNRVNAKATVPDSVFVSMNGKSVEVNNTDAEGRLVLADGLTFAIRNLKATKLIDIATLTGAIQSALGDTYCGVFATDDNFYNQMLQASKNAFELIWRMPMDEQYSLGLKKSKIADLYNSDLSGDAGSCTAAMFLNEFREDVDLIHIDIAAVAKKNNYSNVPMIPTLVEMLNGK</sequence>
<evidence type="ECO:0000259" key="9">
    <source>
        <dbReference type="PROSITE" id="PS00631"/>
    </source>
</evidence>
<organism evidence="10 11">
    <name type="scientific">[Mycoplasma] gypis</name>
    <dbReference type="NCBI Taxonomy" id="92404"/>
    <lineage>
        <taxon>Bacteria</taxon>
        <taxon>Bacillati</taxon>
        <taxon>Mycoplasmatota</taxon>
        <taxon>Mycoplasmoidales</taxon>
        <taxon>Metamycoplasmataceae</taxon>
        <taxon>Metamycoplasma</taxon>
    </lineage>
</organism>
<dbReference type="PRINTS" id="PR00481">
    <property type="entry name" value="LAMNOPPTDASE"/>
</dbReference>
<dbReference type="InterPro" id="IPR011356">
    <property type="entry name" value="Leucine_aapep/pepB"/>
</dbReference>
<reference evidence="10" key="1">
    <citation type="submission" date="2024-03" db="EMBL/GenBank/DDBJ databases">
        <title>Complete genome sequence of Mycoplasma gypis type strain B1/T1.</title>
        <authorList>
            <person name="Spergser J."/>
        </authorList>
    </citation>
    <scope>NUCLEOTIDE SEQUENCE [LARGE SCALE GENOMIC DNA]</scope>
    <source>
        <strain evidence="10">B1/T1</strain>
    </source>
</reference>
<name>A0ABZ2RNC5_9BACT</name>
<dbReference type="RefSeq" id="WP_205498748.1">
    <property type="nucleotide sequence ID" value="NZ_CP148066.1"/>
</dbReference>
<protein>
    <recommendedName>
        <fullName evidence="7">Probable cytosol aminopeptidase</fullName>
    </recommendedName>
    <alternativeName>
        <fullName evidence="8">Leucine aminopeptidase</fullName>
    </alternativeName>
    <alternativeName>
        <fullName evidence="5">Leucyl aminopeptidase</fullName>
    </alternativeName>
</protein>
<evidence type="ECO:0000256" key="1">
    <source>
        <dbReference type="ARBA" id="ARBA00009528"/>
    </source>
</evidence>
<dbReference type="SUPFAM" id="SSF53187">
    <property type="entry name" value="Zn-dependent exopeptidases"/>
    <property type="match status" value="1"/>
</dbReference>
<dbReference type="CDD" id="cd00433">
    <property type="entry name" value="Peptidase_M17"/>
    <property type="match status" value="1"/>
</dbReference>
<keyword evidence="11" id="KW-1185">Reference proteome</keyword>
<evidence type="ECO:0000313" key="10">
    <source>
        <dbReference type="EMBL" id="WXL28514.1"/>
    </source>
</evidence>
<dbReference type="Gene3D" id="3.40.630.10">
    <property type="entry name" value="Zn peptidases"/>
    <property type="match status" value="1"/>
</dbReference>
<evidence type="ECO:0000256" key="7">
    <source>
        <dbReference type="ARBA" id="ARBA00050021"/>
    </source>
</evidence>
<dbReference type="PANTHER" id="PTHR11963">
    <property type="entry name" value="LEUCINE AMINOPEPTIDASE-RELATED"/>
    <property type="match status" value="1"/>
</dbReference>
<proteinExistence type="inferred from homology"/>
<dbReference type="Pfam" id="PF00883">
    <property type="entry name" value="Peptidase_M17"/>
    <property type="match status" value="1"/>
</dbReference>
<gene>
    <name evidence="10" type="ORF">WG616_00580</name>
</gene>
<dbReference type="PROSITE" id="PS00631">
    <property type="entry name" value="CYTOSOL_AP"/>
    <property type="match status" value="1"/>
</dbReference>
<keyword evidence="3" id="KW-0645">Protease</keyword>
<dbReference type="EMBL" id="CP148066">
    <property type="protein sequence ID" value="WXL28514.1"/>
    <property type="molecule type" value="Genomic_DNA"/>
</dbReference>
<evidence type="ECO:0000313" key="11">
    <source>
        <dbReference type="Proteomes" id="UP001460679"/>
    </source>
</evidence>
<comment type="similarity">
    <text evidence="1">Belongs to the peptidase M17 family.</text>
</comment>
<dbReference type="PANTHER" id="PTHR11963:SF23">
    <property type="entry name" value="CYTOSOL AMINOPEPTIDASE"/>
    <property type="match status" value="1"/>
</dbReference>
<dbReference type="GO" id="GO:0004177">
    <property type="term" value="F:aminopeptidase activity"/>
    <property type="evidence" value="ECO:0007669"/>
    <property type="project" value="UniProtKB-KW"/>
</dbReference>
<evidence type="ECO:0000256" key="8">
    <source>
        <dbReference type="ARBA" id="ARBA00050061"/>
    </source>
</evidence>
<comment type="function">
    <text evidence="6">Presumably involved in the processing and regular turnover of intracellular proteins. Catalyzes the removal of unsubstituted N-terminal amino acids from various peptides.</text>
</comment>
<dbReference type="InterPro" id="IPR000819">
    <property type="entry name" value="Peptidase_M17_C"/>
</dbReference>
<feature type="domain" description="Cytosol aminopeptidase" evidence="9">
    <location>
        <begin position="305"/>
        <end position="312"/>
    </location>
</feature>
<dbReference type="Proteomes" id="UP001460679">
    <property type="component" value="Chromosome"/>
</dbReference>
<evidence type="ECO:0000256" key="5">
    <source>
        <dbReference type="ARBA" id="ARBA00033172"/>
    </source>
</evidence>
<evidence type="ECO:0000256" key="2">
    <source>
        <dbReference type="ARBA" id="ARBA00022438"/>
    </source>
</evidence>
<evidence type="ECO:0000256" key="4">
    <source>
        <dbReference type="ARBA" id="ARBA00022801"/>
    </source>
</evidence>
<keyword evidence="4" id="KW-0378">Hydrolase</keyword>
<evidence type="ECO:0000256" key="3">
    <source>
        <dbReference type="ARBA" id="ARBA00022670"/>
    </source>
</evidence>